<feature type="domain" description="GP-PDE" evidence="1">
    <location>
        <begin position="1"/>
        <end position="216"/>
    </location>
</feature>
<dbReference type="GO" id="GO:0006629">
    <property type="term" value="P:lipid metabolic process"/>
    <property type="evidence" value="ECO:0007669"/>
    <property type="project" value="InterPro"/>
</dbReference>
<dbReference type="Gene3D" id="3.20.20.190">
    <property type="entry name" value="Phosphatidylinositol (PI) phosphodiesterase"/>
    <property type="match status" value="1"/>
</dbReference>
<name>A0A382B8C3_9ZZZZ</name>
<reference evidence="2" key="1">
    <citation type="submission" date="2018-05" db="EMBL/GenBank/DDBJ databases">
        <authorList>
            <person name="Lanie J.A."/>
            <person name="Ng W.-L."/>
            <person name="Kazmierczak K.M."/>
            <person name="Andrzejewski T.M."/>
            <person name="Davidsen T.M."/>
            <person name="Wayne K.J."/>
            <person name="Tettelin H."/>
            <person name="Glass J.I."/>
            <person name="Rusch D."/>
            <person name="Podicherti R."/>
            <person name="Tsui H.-C.T."/>
            <person name="Winkler M.E."/>
        </authorList>
    </citation>
    <scope>NUCLEOTIDE SEQUENCE</scope>
</reference>
<gene>
    <name evidence="2" type="ORF">METZ01_LOCUS162852</name>
</gene>
<evidence type="ECO:0000313" key="2">
    <source>
        <dbReference type="EMBL" id="SVB09998.1"/>
    </source>
</evidence>
<protein>
    <recommendedName>
        <fullName evidence="1">GP-PDE domain-containing protein</fullName>
    </recommendedName>
</protein>
<dbReference type="InterPro" id="IPR030395">
    <property type="entry name" value="GP_PDE_dom"/>
</dbReference>
<dbReference type="InterPro" id="IPR017946">
    <property type="entry name" value="PLC-like_Pdiesterase_TIM-brl"/>
</dbReference>
<dbReference type="EMBL" id="UINC01028646">
    <property type="protein sequence ID" value="SVB09998.1"/>
    <property type="molecule type" value="Genomic_DNA"/>
</dbReference>
<dbReference type="Pfam" id="PF03009">
    <property type="entry name" value="GDPD"/>
    <property type="match status" value="1"/>
</dbReference>
<dbReference type="GO" id="GO:0008081">
    <property type="term" value="F:phosphoric diester hydrolase activity"/>
    <property type="evidence" value="ECO:0007669"/>
    <property type="project" value="InterPro"/>
</dbReference>
<organism evidence="2">
    <name type="scientific">marine metagenome</name>
    <dbReference type="NCBI Taxonomy" id="408172"/>
    <lineage>
        <taxon>unclassified sequences</taxon>
        <taxon>metagenomes</taxon>
        <taxon>ecological metagenomes</taxon>
    </lineage>
</organism>
<dbReference type="PROSITE" id="PS51704">
    <property type="entry name" value="GP_PDE"/>
    <property type="match status" value="1"/>
</dbReference>
<dbReference type="PANTHER" id="PTHR46211:SF1">
    <property type="entry name" value="GLYCEROPHOSPHODIESTER PHOSPHODIESTERASE, CYTOPLASMIC"/>
    <property type="match status" value="1"/>
</dbReference>
<accession>A0A382B8C3</accession>
<proteinExistence type="predicted"/>
<dbReference type="PANTHER" id="PTHR46211">
    <property type="entry name" value="GLYCEROPHOSPHORYL DIESTER PHOSPHODIESTERASE"/>
    <property type="match status" value="1"/>
</dbReference>
<dbReference type="AlphaFoldDB" id="A0A382B8C3"/>
<sequence>MAAFEAAVRAGYPIELDVRVSADGQAIVFHDAKLKRMTDANGLVAEANAEALKKFCLGGSQEGIPGLSEVLDMISGRVPVIVEIKTCLSHVGLVEEAALPILRRYDGPFAVTAFDARTLTWFRKRQPEWPRGHNVGSRYLAPYKPWWRRLAWEFLYDVDDAQPDFVVYDRRDLPHWATTQMRTTGMPVLSYTIWDIGEMLRLAPHADNVIFEGFLP</sequence>
<dbReference type="SUPFAM" id="SSF51695">
    <property type="entry name" value="PLC-like phosphodiesterases"/>
    <property type="match status" value="1"/>
</dbReference>
<evidence type="ECO:0000259" key="1">
    <source>
        <dbReference type="PROSITE" id="PS51704"/>
    </source>
</evidence>